<keyword evidence="1" id="KW-1133">Transmembrane helix</keyword>
<evidence type="ECO:0000313" key="2">
    <source>
        <dbReference type="EMBL" id="RNA20085.1"/>
    </source>
</evidence>
<accession>A0A3M7RA04</accession>
<sequence length="470" mass="54345">MSEISSSPSGITRINVNQTQSMLKTPIEIFKSKINLRHERKSLSDVSVQVDERRERPTSLGQFRDDTILNSNLIEHLRLKIDKISEELDLARPRQKEPKKLKPLLEKSKLIVVNLTPKPETLSNLLQSNDLNLPKKSNMHQTQIQHETLTDNQKKGFLNSTEQNQFSANILAEKNSIDNFLSKKNTSRIEELKIDDNQTPISTSFKTKTINERNIDLINDLLAKNDQTQSKNILNITKIDEINKKPSNNRSKTNLNDIFKIKSLNYYDDIMSKHTDPMIETKQFTKLDDKQVQTSDLKIPTNNTETQTEELRPDYSPRDSVLDIDISEKKEPSPIDRDLFRLNRTNDDIVNKLEAHAKRLETFYNGRKSWTVVSEFNEEKEEVNVPDDHVNSSDKLILIEAENKEPRKKKNLSVKIKLPDDCDDSQTEKVAKKRGAQKCCHLFFLLTLFFVAIGILAYFIVWNFVSKNQL</sequence>
<reference evidence="2 3" key="1">
    <citation type="journal article" date="2018" name="Sci. Rep.">
        <title>Genomic signatures of local adaptation to the degree of environmental predictability in rotifers.</title>
        <authorList>
            <person name="Franch-Gras L."/>
            <person name="Hahn C."/>
            <person name="Garcia-Roger E.M."/>
            <person name="Carmona M.J."/>
            <person name="Serra M."/>
            <person name="Gomez A."/>
        </authorList>
    </citation>
    <scope>NUCLEOTIDE SEQUENCE [LARGE SCALE GENOMIC DNA]</scope>
    <source>
        <strain evidence="2">HYR1</strain>
    </source>
</reference>
<evidence type="ECO:0000313" key="3">
    <source>
        <dbReference type="Proteomes" id="UP000276133"/>
    </source>
</evidence>
<dbReference type="Proteomes" id="UP000276133">
    <property type="component" value="Unassembled WGS sequence"/>
</dbReference>
<keyword evidence="1" id="KW-0812">Transmembrane</keyword>
<name>A0A3M7RA04_BRAPC</name>
<comment type="caution">
    <text evidence="2">The sequence shown here is derived from an EMBL/GenBank/DDBJ whole genome shotgun (WGS) entry which is preliminary data.</text>
</comment>
<evidence type="ECO:0000256" key="1">
    <source>
        <dbReference type="SAM" id="Phobius"/>
    </source>
</evidence>
<organism evidence="2 3">
    <name type="scientific">Brachionus plicatilis</name>
    <name type="common">Marine rotifer</name>
    <name type="synonym">Brachionus muelleri</name>
    <dbReference type="NCBI Taxonomy" id="10195"/>
    <lineage>
        <taxon>Eukaryota</taxon>
        <taxon>Metazoa</taxon>
        <taxon>Spiralia</taxon>
        <taxon>Gnathifera</taxon>
        <taxon>Rotifera</taxon>
        <taxon>Eurotatoria</taxon>
        <taxon>Monogononta</taxon>
        <taxon>Pseudotrocha</taxon>
        <taxon>Ploima</taxon>
        <taxon>Brachionidae</taxon>
        <taxon>Brachionus</taxon>
    </lineage>
</organism>
<keyword evidence="1" id="KW-0472">Membrane</keyword>
<keyword evidence="3" id="KW-1185">Reference proteome</keyword>
<protein>
    <submittedName>
        <fullName evidence="2">Uncharacterized protein</fullName>
    </submittedName>
</protein>
<dbReference type="AlphaFoldDB" id="A0A3M7RA04"/>
<dbReference type="EMBL" id="REGN01003923">
    <property type="protein sequence ID" value="RNA20085.1"/>
    <property type="molecule type" value="Genomic_DNA"/>
</dbReference>
<proteinExistence type="predicted"/>
<gene>
    <name evidence="2" type="ORF">BpHYR1_014892</name>
</gene>
<dbReference type="OrthoDB" id="10476009at2759"/>
<feature type="transmembrane region" description="Helical" evidence="1">
    <location>
        <begin position="442"/>
        <end position="465"/>
    </location>
</feature>